<feature type="compositionally biased region" description="Polar residues" evidence="1">
    <location>
        <begin position="51"/>
        <end position="61"/>
    </location>
</feature>
<feature type="region of interest" description="Disordered" evidence="1">
    <location>
        <begin position="13"/>
        <end position="86"/>
    </location>
</feature>
<name>C5MGI4_CANTT</name>
<dbReference type="VEuPathDB" id="FungiDB:CTRG_05177"/>
<dbReference type="EMBL" id="GG692401">
    <property type="protein sequence ID" value="EER31447.1"/>
    <property type="molecule type" value="Genomic_DNA"/>
</dbReference>
<dbReference type="Proteomes" id="UP000002037">
    <property type="component" value="Unassembled WGS sequence"/>
</dbReference>
<dbReference type="RefSeq" id="XP_002550879.1">
    <property type="nucleotide sequence ID" value="XM_002550833.1"/>
</dbReference>
<feature type="compositionally biased region" description="Low complexity" evidence="1">
    <location>
        <begin position="62"/>
        <end position="74"/>
    </location>
</feature>
<feature type="region of interest" description="Disordered" evidence="1">
    <location>
        <begin position="164"/>
        <end position="198"/>
    </location>
</feature>
<organism evidence="2 3">
    <name type="scientific">Candida tropicalis (strain ATCC MYA-3404 / T1)</name>
    <name type="common">Yeast</name>
    <dbReference type="NCBI Taxonomy" id="294747"/>
    <lineage>
        <taxon>Eukaryota</taxon>
        <taxon>Fungi</taxon>
        <taxon>Dikarya</taxon>
        <taxon>Ascomycota</taxon>
        <taxon>Saccharomycotina</taxon>
        <taxon>Pichiomycetes</taxon>
        <taxon>Debaryomycetaceae</taxon>
        <taxon>Candida/Lodderomyces clade</taxon>
        <taxon>Candida</taxon>
    </lineage>
</organism>
<evidence type="ECO:0000313" key="3">
    <source>
        <dbReference type="Proteomes" id="UP000002037"/>
    </source>
</evidence>
<dbReference type="KEGG" id="ctp:CTRG_05177"/>
<feature type="compositionally biased region" description="Basic and acidic residues" evidence="1">
    <location>
        <begin position="164"/>
        <end position="188"/>
    </location>
</feature>
<gene>
    <name evidence="2" type="ORF">CTRG_05177</name>
</gene>
<feature type="compositionally biased region" description="Polar residues" evidence="1">
    <location>
        <begin position="75"/>
        <end position="84"/>
    </location>
</feature>
<dbReference type="eggNOG" id="ENOG502RQKR">
    <property type="taxonomic scope" value="Eukaryota"/>
</dbReference>
<sequence length="222" mass="25310">MINYKYSLTEALNNSSSSSSIGHHKRSNSVHLQQSSPQQQSHPTFERKNSQESSVVSLSDRSITSPISSLPTTPQDHQNTTIRQRMSEPIIDLNKITEEYNNCQRRLSIASMKKANESLVHWCQFLQEEEDTRFYSQELNQDGLNSSSSVTNLPITSEILLESFNEHKDDDDNNKQEGEGEDKKEGMPRKHNNIQLIRNLSRITRKNSLSMIKSSRKSTASV</sequence>
<keyword evidence="3" id="KW-1185">Reference proteome</keyword>
<evidence type="ECO:0000313" key="2">
    <source>
        <dbReference type="EMBL" id="EER31447.1"/>
    </source>
</evidence>
<dbReference type="AlphaFoldDB" id="C5MGI4"/>
<dbReference type="OrthoDB" id="4022861at2759"/>
<dbReference type="GeneID" id="8299333"/>
<proteinExistence type="predicted"/>
<evidence type="ECO:0000256" key="1">
    <source>
        <dbReference type="SAM" id="MobiDB-lite"/>
    </source>
</evidence>
<accession>C5MGI4</accession>
<reference evidence="2 3" key="1">
    <citation type="journal article" date="2009" name="Nature">
        <title>Evolution of pathogenicity and sexual reproduction in eight Candida genomes.</title>
        <authorList>
            <person name="Butler G."/>
            <person name="Rasmussen M.D."/>
            <person name="Lin M.F."/>
            <person name="Santos M.A."/>
            <person name="Sakthikumar S."/>
            <person name="Munro C.A."/>
            <person name="Rheinbay E."/>
            <person name="Grabherr M."/>
            <person name="Forche A."/>
            <person name="Reedy J.L."/>
            <person name="Agrafioti I."/>
            <person name="Arnaud M.B."/>
            <person name="Bates S."/>
            <person name="Brown A.J."/>
            <person name="Brunke S."/>
            <person name="Costanzo M.C."/>
            <person name="Fitzpatrick D.A."/>
            <person name="de Groot P.W."/>
            <person name="Harris D."/>
            <person name="Hoyer L.L."/>
            <person name="Hube B."/>
            <person name="Klis F.M."/>
            <person name="Kodira C."/>
            <person name="Lennard N."/>
            <person name="Logue M.E."/>
            <person name="Martin R."/>
            <person name="Neiman A.M."/>
            <person name="Nikolaou E."/>
            <person name="Quail M.A."/>
            <person name="Quinn J."/>
            <person name="Santos M.C."/>
            <person name="Schmitzberger F.F."/>
            <person name="Sherlock G."/>
            <person name="Shah P."/>
            <person name="Silverstein K.A."/>
            <person name="Skrzypek M.S."/>
            <person name="Soll D."/>
            <person name="Staggs R."/>
            <person name="Stansfield I."/>
            <person name="Stumpf M.P."/>
            <person name="Sudbery P.E."/>
            <person name="Srikantha T."/>
            <person name="Zeng Q."/>
            <person name="Berman J."/>
            <person name="Berriman M."/>
            <person name="Heitman J."/>
            <person name="Gow N.A."/>
            <person name="Lorenz M.C."/>
            <person name="Birren B.W."/>
            <person name="Kellis M."/>
            <person name="Cuomo C.A."/>
        </authorList>
    </citation>
    <scope>NUCLEOTIDE SEQUENCE [LARGE SCALE GENOMIC DNA]</scope>
    <source>
        <strain evidence="3">ATCC MYA-3404 / T1</strain>
    </source>
</reference>
<protein>
    <submittedName>
        <fullName evidence="2">Uncharacterized protein</fullName>
    </submittedName>
</protein>
<dbReference type="HOGENOM" id="CLU_1245200_0_0_1"/>